<feature type="domain" description="SET" evidence="4">
    <location>
        <begin position="13"/>
        <end position="221"/>
    </location>
</feature>
<dbReference type="Pfam" id="PF09273">
    <property type="entry name" value="Rubis-subs-bind"/>
    <property type="match status" value="1"/>
</dbReference>
<reference evidence="5" key="1">
    <citation type="submission" date="2021-11" db="EMBL/GenBank/DDBJ databases">
        <authorList>
            <consortium name="Genoscope - CEA"/>
            <person name="William W."/>
        </authorList>
    </citation>
    <scope>NUCLEOTIDE SEQUENCE</scope>
</reference>
<keyword evidence="6" id="KW-1185">Reference proteome</keyword>
<dbReference type="GO" id="GO:0032259">
    <property type="term" value="P:methylation"/>
    <property type="evidence" value="ECO:0007669"/>
    <property type="project" value="UniProtKB-KW"/>
</dbReference>
<dbReference type="EMBL" id="CAKKNE010000004">
    <property type="protein sequence ID" value="CAH0375391.1"/>
    <property type="molecule type" value="Genomic_DNA"/>
</dbReference>
<comment type="caution">
    <text evidence="5">The sequence shown here is derived from an EMBL/GenBank/DDBJ whole genome shotgun (WGS) entry which is preliminary data.</text>
</comment>
<sequence length="371" mass="39130">MCAVQRAFAAQTARCHGVRAALGTGCRGRGLFASEAIATGDAVITVPRDVWRPLSAEAARDKAPANIVAALHDVDGRVGAGGQLARAMLCSLNVLADADSAYVTSLPPPPSVPVLWDATQCAALEASPLRAKAAATRRLWTACHASLQLKLDLEPFLGLVALVRSRAYSRRPVFTMVPVLEMANHDAQPNCDLRFDEAQGAFALVALADVAAGAELTVSYGPLSNLEILDAYGFTIPCNEHDGLSFAVADASADVLTAGSPLAPAALKHYRRARMTTEDGVNAAARGHAGSGVDYSRPLTLRNERAAVRDVIASVEERLSAYPSSPDDDASALEGGSLPDWERDAVRVRLGEKLALLQQLERAATSLKTMN</sequence>
<dbReference type="AlphaFoldDB" id="A0A8J2SUY9"/>
<dbReference type="InterPro" id="IPR001214">
    <property type="entry name" value="SET_dom"/>
</dbReference>
<dbReference type="SUPFAM" id="SSF81822">
    <property type="entry name" value="RuBisCo LSMT C-terminal, substrate-binding domain"/>
    <property type="match status" value="1"/>
</dbReference>
<evidence type="ECO:0000256" key="2">
    <source>
        <dbReference type="ARBA" id="ARBA00022679"/>
    </source>
</evidence>
<evidence type="ECO:0000313" key="5">
    <source>
        <dbReference type="EMBL" id="CAH0375391.1"/>
    </source>
</evidence>
<dbReference type="InterPro" id="IPR050600">
    <property type="entry name" value="SETD3_SETD6_MTase"/>
</dbReference>
<dbReference type="Pfam" id="PF00856">
    <property type="entry name" value="SET"/>
    <property type="match status" value="1"/>
</dbReference>
<evidence type="ECO:0000256" key="1">
    <source>
        <dbReference type="ARBA" id="ARBA00022603"/>
    </source>
</evidence>
<keyword evidence="1" id="KW-0489">Methyltransferase</keyword>
<dbReference type="CDD" id="cd10527">
    <property type="entry name" value="SET_LSMT"/>
    <property type="match status" value="1"/>
</dbReference>
<dbReference type="SMART" id="SM00317">
    <property type="entry name" value="SET"/>
    <property type="match status" value="1"/>
</dbReference>
<dbReference type="GO" id="GO:0016279">
    <property type="term" value="F:protein-lysine N-methyltransferase activity"/>
    <property type="evidence" value="ECO:0007669"/>
    <property type="project" value="TreeGrafter"/>
</dbReference>
<dbReference type="InterPro" id="IPR015353">
    <property type="entry name" value="Rubisco_LSMT_subst-bd"/>
</dbReference>
<accession>A0A8J2SUY9</accession>
<dbReference type="PROSITE" id="PS50280">
    <property type="entry name" value="SET"/>
    <property type="match status" value="1"/>
</dbReference>
<dbReference type="InterPro" id="IPR046341">
    <property type="entry name" value="SET_dom_sf"/>
</dbReference>
<protein>
    <recommendedName>
        <fullName evidence="4">SET domain-containing protein</fullName>
    </recommendedName>
</protein>
<dbReference type="OrthoDB" id="341421at2759"/>
<dbReference type="InterPro" id="IPR036464">
    <property type="entry name" value="Rubisco_LSMT_subst-bd_sf"/>
</dbReference>
<dbReference type="Gene3D" id="3.90.1410.10">
    <property type="entry name" value="set domain protein methyltransferase, domain 1"/>
    <property type="match status" value="1"/>
</dbReference>
<gene>
    <name evidence="5" type="ORF">PECAL_4P27240</name>
</gene>
<dbReference type="Gene3D" id="3.90.1420.10">
    <property type="entry name" value="Rubisco LSMT, substrate-binding domain"/>
    <property type="match status" value="1"/>
</dbReference>
<dbReference type="PANTHER" id="PTHR13271:SF154">
    <property type="entry name" value="GRIP DOMAIN-CONTAINING PROTEIN"/>
    <property type="match status" value="1"/>
</dbReference>
<keyword evidence="3" id="KW-0949">S-adenosyl-L-methionine</keyword>
<dbReference type="Proteomes" id="UP000789595">
    <property type="component" value="Unassembled WGS sequence"/>
</dbReference>
<evidence type="ECO:0000256" key="3">
    <source>
        <dbReference type="ARBA" id="ARBA00022691"/>
    </source>
</evidence>
<keyword evidence="2" id="KW-0808">Transferase</keyword>
<proteinExistence type="predicted"/>
<organism evidence="5 6">
    <name type="scientific">Pelagomonas calceolata</name>
    <dbReference type="NCBI Taxonomy" id="35677"/>
    <lineage>
        <taxon>Eukaryota</taxon>
        <taxon>Sar</taxon>
        <taxon>Stramenopiles</taxon>
        <taxon>Ochrophyta</taxon>
        <taxon>Pelagophyceae</taxon>
        <taxon>Pelagomonadales</taxon>
        <taxon>Pelagomonadaceae</taxon>
        <taxon>Pelagomonas</taxon>
    </lineage>
</organism>
<dbReference type="SUPFAM" id="SSF82199">
    <property type="entry name" value="SET domain"/>
    <property type="match status" value="1"/>
</dbReference>
<evidence type="ECO:0000259" key="4">
    <source>
        <dbReference type="PROSITE" id="PS50280"/>
    </source>
</evidence>
<evidence type="ECO:0000313" key="6">
    <source>
        <dbReference type="Proteomes" id="UP000789595"/>
    </source>
</evidence>
<dbReference type="PANTHER" id="PTHR13271">
    <property type="entry name" value="UNCHARACTERIZED PUTATIVE METHYLTRANSFERASE"/>
    <property type="match status" value="1"/>
</dbReference>
<name>A0A8J2SUY9_9STRA</name>